<accession>A0A5J4TPS4</accession>
<proteinExistence type="predicted"/>
<protein>
    <submittedName>
        <fullName evidence="1">Uncharacterized protein</fullName>
    </submittedName>
</protein>
<comment type="caution">
    <text evidence="1">The sequence shown here is derived from an EMBL/GenBank/DDBJ whole genome shotgun (WGS) entry which is preliminary data.</text>
</comment>
<organism evidence="1 2">
    <name type="scientific">Streblomastix strix</name>
    <dbReference type="NCBI Taxonomy" id="222440"/>
    <lineage>
        <taxon>Eukaryota</taxon>
        <taxon>Metamonada</taxon>
        <taxon>Preaxostyla</taxon>
        <taxon>Oxymonadida</taxon>
        <taxon>Streblomastigidae</taxon>
        <taxon>Streblomastix</taxon>
    </lineage>
</organism>
<name>A0A5J4TPS4_9EUKA</name>
<reference evidence="1 2" key="1">
    <citation type="submission" date="2019-03" db="EMBL/GenBank/DDBJ databases">
        <title>Single cell metagenomics reveals metabolic interactions within the superorganism composed of flagellate Streblomastix strix and complex community of Bacteroidetes bacteria on its surface.</title>
        <authorList>
            <person name="Treitli S.C."/>
            <person name="Kolisko M."/>
            <person name="Husnik F."/>
            <person name="Keeling P."/>
            <person name="Hampl V."/>
        </authorList>
    </citation>
    <scope>NUCLEOTIDE SEQUENCE [LARGE SCALE GENOMIC DNA]</scope>
    <source>
        <strain evidence="1">ST1C</strain>
    </source>
</reference>
<sequence length="68" mass="7942">MAFLSFCVWWEDSIGKWQRSKEVYVQANITVRFLEIGMFEMVMLGDRLNVRKSDSVGWPHVLAISYLG</sequence>
<dbReference type="Proteomes" id="UP000324800">
    <property type="component" value="Unassembled WGS sequence"/>
</dbReference>
<dbReference type="AlphaFoldDB" id="A0A5J4TPS4"/>
<gene>
    <name evidence="1" type="ORF">EZS28_044029</name>
</gene>
<dbReference type="EMBL" id="SNRW01026937">
    <property type="protein sequence ID" value="KAA6360444.1"/>
    <property type="molecule type" value="Genomic_DNA"/>
</dbReference>
<evidence type="ECO:0000313" key="2">
    <source>
        <dbReference type="Proteomes" id="UP000324800"/>
    </source>
</evidence>
<evidence type="ECO:0000313" key="1">
    <source>
        <dbReference type="EMBL" id="KAA6360444.1"/>
    </source>
</evidence>